<comment type="subcellular location">
    <subcellularLocation>
        <location evidence="1">Endoplasmic reticulum membrane</location>
        <topology evidence="1">Single-pass type IV membrane protein</topology>
    </subcellularLocation>
</comment>
<feature type="compositionally biased region" description="Polar residues" evidence="10">
    <location>
        <begin position="465"/>
        <end position="480"/>
    </location>
</feature>
<dbReference type="GO" id="GO:0006890">
    <property type="term" value="P:retrograde vesicle-mediated transport, Golgi to endoplasmic reticulum"/>
    <property type="evidence" value="ECO:0007669"/>
    <property type="project" value="InterPro"/>
</dbReference>
<evidence type="ECO:0000313" key="12">
    <source>
        <dbReference type="EMBL" id="CAD7698833.1"/>
    </source>
</evidence>
<evidence type="ECO:0000256" key="6">
    <source>
        <dbReference type="ARBA" id="ARBA00022989"/>
    </source>
</evidence>
<feature type="region of interest" description="Disordered" evidence="10">
    <location>
        <begin position="290"/>
        <end position="318"/>
    </location>
</feature>
<dbReference type="GO" id="GO:0031201">
    <property type="term" value="C:SNARE complex"/>
    <property type="evidence" value="ECO:0007669"/>
    <property type="project" value="TreeGrafter"/>
</dbReference>
<feature type="domain" description="Sec20 C-terminal" evidence="11">
    <location>
        <begin position="144"/>
        <end position="233"/>
    </location>
</feature>
<dbReference type="Proteomes" id="UP000708148">
    <property type="component" value="Unassembled WGS sequence"/>
</dbReference>
<reference evidence="12" key="1">
    <citation type="submission" date="2020-12" db="EMBL/GenBank/DDBJ databases">
        <authorList>
            <person name="Iha C."/>
        </authorList>
    </citation>
    <scope>NUCLEOTIDE SEQUENCE</scope>
</reference>
<evidence type="ECO:0000256" key="3">
    <source>
        <dbReference type="ARBA" id="ARBA00022692"/>
    </source>
</evidence>
<gene>
    <name evidence="12" type="ORF">OSTQU699_LOCUS4192</name>
</gene>
<keyword evidence="5" id="KW-0931">ER-Golgi transport</keyword>
<keyword evidence="8" id="KW-0472">Membrane</keyword>
<name>A0A8S1IVI6_9CHLO</name>
<keyword evidence="13" id="KW-1185">Reference proteome</keyword>
<evidence type="ECO:0000256" key="10">
    <source>
        <dbReference type="SAM" id="MobiDB-lite"/>
    </source>
</evidence>
<evidence type="ECO:0000256" key="1">
    <source>
        <dbReference type="ARBA" id="ARBA00004163"/>
    </source>
</evidence>
<dbReference type="Pfam" id="PF03908">
    <property type="entry name" value="Sec20"/>
    <property type="match status" value="1"/>
</dbReference>
<dbReference type="GO" id="GO:0005484">
    <property type="term" value="F:SNAP receptor activity"/>
    <property type="evidence" value="ECO:0007669"/>
    <property type="project" value="InterPro"/>
</dbReference>
<dbReference type="GO" id="GO:0005789">
    <property type="term" value="C:endoplasmic reticulum membrane"/>
    <property type="evidence" value="ECO:0007669"/>
    <property type="project" value="UniProtKB-SubCell"/>
</dbReference>
<dbReference type="AlphaFoldDB" id="A0A8S1IVI6"/>
<dbReference type="PANTHER" id="PTHR12825:SF0">
    <property type="entry name" value="VESICLE TRANSPORT PROTEIN SEC20"/>
    <property type="match status" value="1"/>
</dbReference>
<dbReference type="InterPro" id="IPR056173">
    <property type="entry name" value="Sec20_C"/>
</dbReference>
<evidence type="ECO:0000259" key="11">
    <source>
        <dbReference type="Pfam" id="PF03908"/>
    </source>
</evidence>
<sequence length="673" mass="71343">MAGMAGVGEEEAGLHARLGALQQDASTLINSLAGLGAPGTGGESEDLTRRVKQDLERMRACLRDLELYAEEQETDEATAQVALWLKEHKTTYERVSQSFAAAILQAKKNSQRAWQEERQALLGARAAGTVPPTFRNKQEAARGAQDVTESLRRTREMMAQQIALTGSSLEVIDSSTRDLKKAQRELQSHRGLFAKSRRLLNTMSWHDVLDKIVLWGGVLLFTIVVLYITQKRVLGLTPGFVKEQASRMFWFTLSSISHLPSHLGNLVSQGPASGGVQTPSHRTERPLESANVATFGSGSQPDTGRGADAAEQRDGMDSSVDVLHPEEENRAANMAQVEPPHRDAVDLDGREKTEADLEETDSATLESADGAEGGEDNEAGTAAAGNVEGVDDNPVGKGSTPEADDANGDAELQGGGAAPQLTNNDDWEDAAMSESESLEDTDTVSVHEDDHLVEGSTPKADIVSSGVQDSDSGAASQLQNSDDRRHSGKESDPRLEDTDTASLFEDDASEGGNAIIDSHGVVDREMPVEAEEGRNGENEAPSLEDAESGETPDGRSQQLAADASNELPHAGDVAEVGDADTGAALEKSVPDGADCANPQECGNDGDGRLGEDDPYGVEGGRRDDGVQASPYGVRDAKEPNALAGAQEDVGAVGDDNVNTGPTIDEQGRKHDEL</sequence>
<evidence type="ECO:0000256" key="9">
    <source>
        <dbReference type="ARBA" id="ARBA00037934"/>
    </source>
</evidence>
<evidence type="ECO:0000256" key="5">
    <source>
        <dbReference type="ARBA" id="ARBA00022892"/>
    </source>
</evidence>
<keyword evidence="3" id="KW-0812">Transmembrane</keyword>
<evidence type="ECO:0000256" key="2">
    <source>
        <dbReference type="ARBA" id="ARBA00022448"/>
    </source>
</evidence>
<feature type="compositionally biased region" description="Acidic residues" evidence="10">
    <location>
        <begin position="425"/>
        <end position="442"/>
    </location>
</feature>
<comment type="similarity">
    <text evidence="9">Belongs to the SEC20 family.</text>
</comment>
<keyword evidence="7" id="KW-0175">Coiled coil</keyword>
<evidence type="ECO:0000256" key="4">
    <source>
        <dbReference type="ARBA" id="ARBA00022824"/>
    </source>
</evidence>
<organism evidence="12 13">
    <name type="scientific">Ostreobium quekettii</name>
    <dbReference type="NCBI Taxonomy" id="121088"/>
    <lineage>
        <taxon>Eukaryota</taxon>
        <taxon>Viridiplantae</taxon>
        <taxon>Chlorophyta</taxon>
        <taxon>core chlorophytes</taxon>
        <taxon>Ulvophyceae</taxon>
        <taxon>TCBD clade</taxon>
        <taxon>Bryopsidales</taxon>
        <taxon>Ostreobineae</taxon>
        <taxon>Ostreobiaceae</taxon>
        <taxon>Ostreobium</taxon>
    </lineage>
</organism>
<feature type="compositionally biased region" description="Basic and acidic residues" evidence="10">
    <location>
        <begin position="520"/>
        <end position="537"/>
    </location>
</feature>
<feature type="compositionally biased region" description="Polar residues" evidence="10">
    <location>
        <begin position="291"/>
        <end position="302"/>
    </location>
</feature>
<evidence type="ECO:0000256" key="8">
    <source>
        <dbReference type="ARBA" id="ARBA00023136"/>
    </source>
</evidence>
<proteinExistence type="inferred from homology"/>
<accession>A0A8S1IVI6</accession>
<dbReference type="EMBL" id="CAJHUC010000890">
    <property type="protein sequence ID" value="CAD7698833.1"/>
    <property type="molecule type" value="Genomic_DNA"/>
</dbReference>
<feature type="region of interest" description="Disordered" evidence="10">
    <location>
        <begin position="353"/>
        <end position="673"/>
    </location>
</feature>
<protein>
    <recommendedName>
        <fullName evidence="11">Sec20 C-terminal domain-containing protein</fullName>
    </recommendedName>
</protein>
<evidence type="ECO:0000256" key="7">
    <source>
        <dbReference type="ARBA" id="ARBA00023054"/>
    </source>
</evidence>
<dbReference type="PANTHER" id="PTHR12825">
    <property type="entry name" value="BNIP1-RELATED"/>
    <property type="match status" value="1"/>
</dbReference>
<keyword evidence="4" id="KW-0256">Endoplasmic reticulum</keyword>
<keyword evidence="2" id="KW-0813">Transport</keyword>
<evidence type="ECO:0000313" key="13">
    <source>
        <dbReference type="Proteomes" id="UP000708148"/>
    </source>
</evidence>
<comment type="caution">
    <text evidence="12">The sequence shown here is derived from an EMBL/GenBank/DDBJ whole genome shotgun (WGS) entry which is preliminary data.</text>
</comment>
<dbReference type="OrthoDB" id="46868at2759"/>
<dbReference type="InterPro" id="IPR005606">
    <property type="entry name" value="Sec20"/>
</dbReference>
<feature type="compositionally biased region" description="Basic and acidic residues" evidence="10">
    <location>
        <begin position="481"/>
        <end position="497"/>
    </location>
</feature>
<keyword evidence="6" id="KW-1133">Transmembrane helix</keyword>